<keyword evidence="3" id="KW-0479">Metal-binding</keyword>
<evidence type="ECO:0000259" key="8">
    <source>
        <dbReference type="Pfam" id="PF01364"/>
    </source>
</evidence>
<evidence type="ECO:0000256" key="7">
    <source>
        <dbReference type="ARBA" id="ARBA00023145"/>
    </source>
</evidence>
<comment type="subcellular location">
    <subcellularLocation>
        <location evidence="1">Secreted</location>
    </subcellularLocation>
</comment>
<dbReference type="Gene3D" id="3.40.50.1460">
    <property type="match status" value="1"/>
</dbReference>
<proteinExistence type="predicted"/>
<feature type="domain" description="Gingipain" evidence="8">
    <location>
        <begin position="247"/>
        <end position="580"/>
    </location>
</feature>
<feature type="domain" description="Gingipain propeptide" evidence="10">
    <location>
        <begin position="61"/>
        <end position="198"/>
    </location>
</feature>
<accession>A0A644UPY6</accession>
<evidence type="ECO:0000256" key="6">
    <source>
        <dbReference type="ARBA" id="ARBA00022837"/>
    </source>
</evidence>
<keyword evidence="2" id="KW-0964">Secreted</keyword>
<feature type="domain" description="Secretion system C-terminal sorting" evidence="11">
    <location>
        <begin position="1077"/>
        <end position="1148"/>
    </location>
</feature>
<name>A0A644UPY6_9ZZZZ</name>
<dbReference type="SUPFAM" id="SSF52129">
    <property type="entry name" value="Caspase-like"/>
    <property type="match status" value="1"/>
</dbReference>
<dbReference type="InterPro" id="IPR005536">
    <property type="entry name" value="Peptidase_C25_Ig-like_domain"/>
</dbReference>
<evidence type="ECO:0000256" key="4">
    <source>
        <dbReference type="ARBA" id="ARBA00022729"/>
    </source>
</evidence>
<dbReference type="Gene3D" id="2.60.40.3800">
    <property type="match status" value="1"/>
</dbReference>
<gene>
    <name evidence="12" type="ORF">SDC9_26634</name>
</gene>
<dbReference type="InterPro" id="IPR013783">
    <property type="entry name" value="Ig-like_fold"/>
</dbReference>
<evidence type="ECO:0000259" key="9">
    <source>
        <dbReference type="Pfam" id="PF03785"/>
    </source>
</evidence>
<evidence type="ECO:0000256" key="5">
    <source>
        <dbReference type="ARBA" id="ARBA00022801"/>
    </source>
</evidence>
<keyword evidence="4" id="KW-0732">Signal</keyword>
<dbReference type="InterPro" id="IPR026444">
    <property type="entry name" value="Secre_tail"/>
</dbReference>
<dbReference type="Pfam" id="PF01364">
    <property type="entry name" value="Peptidase_C25"/>
    <property type="match status" value="1"/>
</dbReference>
<evidence type="ECO:0000256" key="3">
    <source>
        <dbReference type="ARBA" id="ARBA00022723"/>
    </source>
</evidence>
<dbReference type="AlphaFoldDB" id="A0A644UPY6"/>
<dbReference type="InterPro" id="IPR036116">
    <property type="entry name" value="FN3_sf"/>
</dbReference>
<evidence type="ECO:0000259" key="11">
    <source>
        <dbReference type="Pfam" id="PF18962"/>
    </source>
</evidence>
<dbReference type="GO" id="GO:0004197">
    <property type="term" value="F:cysteine-type endopeptidase activity"/>
    <property type="evidence" value="ECO:0007669"/>
    <property type="project" value="InterPro"/>
</dbReference>
<dbReference type="Gene3D" id="2.60.40.10">
    <property type="entry name" value="Immunoglobulins"/>
    <property type="match status" value="1"/>
</dbReference>
<dbReference type="Gene3D" id="3.40.50.10390">
    <property type="entry name" value="Gingipain r, domain 1"/>
    <property type="match status" value="1"/>
</dbReference>
<dbReference type="GO" id="GO:0006508">
    <property type="term" value="P:proteolysis"/>
    <property type="evidence" value="ECO:0007669"/>
    <property type="project" value="InterPro"/>
</dbReference>
<dbReference type="InterPro" id="IPR029031">
    <property type="entry name" value="Gingipain_N_sf"/>
</dbReference>
<keyword evidence="7" id="KW-0865">Zymogen</keyword>
<dbReference type="SUPFAM" id="SSF49265">
    <property type="entry name" value="Fibronectin type III"/>
    <property type="match status" value="1"/>
</dbReference>
<reference evidence="12" key="1">
    <citation type="submission" date="2019-08" db="EMBL/GenBank/DDBJ databases">
        <authorList>
            <person name="Kucharzyk K."/>
            <person name="Murdoch R.W."/>
            <person name="Higgins S."/>
            <person name="Loffler F."/>
        </authorList>
    </citation>
    <scope>NUCLEOTIDE SEQUENCE</scope>
</reference>
<dbReference type="Pfam" id="PF03785">
    <property type="entry name" value="Peptidase_C25_C"/>
    <property type="match status" value="1"/>
</dbReference>
<dbReference type="GO" id="GO:0046872">
    <property type="term" value="F:metal ion binding"/>
    <property type="evidence" value="ECO:0007669"/>
    <property type="project" value="UniProtKB-KW"/>
</dbReference>
<dbReference type="InterPro" id="IPR001769">
    <property type="entry name" value="Gingipain"/>
</dbReference>
<evidence type="ECO:0000256" key="2">
    <source>
        <dbReference type="ARBA" id="ARBA00022525"/>
    </source>
</evidence>
<evidence type="ECO:0000313" key="12">
    <source>
        <dbReference type="EMBL" id="MPL80733.1"/>
    </source>
</evidence>
<protein>
    <recommendedName>
        <fullName evidence="13">Fibronectin type-III domain-containing protein</fullName>
    </recommendedName>
</protein>
<dbReference type="Pfam" id="PF18962">
    <property type="entry name" value="Por_Secre_tail"/>
    <property type="match status" value="1"/>
</dbReference>
<dbReference type="InterPro" id="IPR029030">
    <property type="entry name" value="Caspase-like_dom_sf"/>
</dbReference>
<keyword evidence="6" id="KW-0106">Calcium</keyword>
<evidence type="ECO:0000259" key="10">
    <source>
        <dbReference type="Pfam" id="PF08126"/>
    </source>
</evidence>
<sequence length="1152" mass="126333">MRTMKKSLTLLLSILLLSFHAVSQEWIPIFSGNPEAAAITVSPVAFSGSNVQISLPGFHRTGDNKPEGFSGKVLMQEGVNEIEAGKPDLQHLTISLSLPGRGNAVLNIVRSEFTEYKDYFIHPVKDDPGIKNKENRRNCKANAGIYKRDEFYPGTLASAGRPYIWCDTRGVAVQVYPLQYNPVTGTLRVYHFIEFEIVTLDEPGINELTRLSPDFNSLSGMRTAIAGHFTNGTDNSRYTPVEEAGNMLIIAPASYFETLKPFTTWKAQAGISCEVVDVAAFSKADNLRQFVAEYYYSKGLTYLLLAGDVQQVPTLQAETGASDNMYGYIAGDDHYPEILTGRFPADNQAQLKVMIDRSISYEKEGRGNAAYSSFLGIASELGPGDDGESDFQHIRNIGKQLLDYNYSRFNEMYDGSQGENDAEGNPVASGVTAALHQGQGAVMYIGHGTSRSWTSSGFSTTEASSLENTETHPFIWAAGCSSGDFVSTTCLAESFLRAEKNGKPTGAVAVMMSTSRQSWYPPMEAQDEIALILARKKNSVTTRTFGGISMSGCMKMNDKYGLGGYRVTDTWTVFGDPSVVVRTASPEEIRAHHAPVTGRDAREFVVKLPDSEALACITHEGKLLGAARAEEGFAIISLPQLPDAASLTLTVTAYNYKPYIAEIEISDLPAVAINPDPVSHSRKNSAYTTLSWETAGGMLPEFYEVLLEEGSDPVWNNTAMITFEKSLVLPAPLHYNTTYTWKVISHNLNGSSESSTFTFTTIAPPDEDFENQGFPRSNWQNVSEKAWFIDGNTSFEGRYSLRSGLIADNESSTLAYTCNTITCDFLGFNIRVSSEAGTDKLQLRIDGELIAEWSGNHDWSEELFPIDPGEHLIEWIYTKNETGSAGADAAWIDNIYLPENAAPVVIAEDVTSCPEQEIAFSAQVTGYARILWECNGTGYFSDPTTPDATYHPSDADIASGEVLMLLRVFTNNFCTPVTEAVRLTLNKRPEMPVVRDTILYSGESLEIAMPANSNAGYKLLPIGAQGNTIIINPDELQPGPNALTISAQNESGCSDEVSFTVTLIESKRPEVTSQLHLYPNPASEFITLNLTEFNNEKVSIKIFNLAGQLVMQQEEMASFQNNLNLGMLTSGVYMLRVENGETIKNGKFIKTM</sequence>
<keyword evidence="5" id="KW-0378">Hydrolase</keyword>
<dbReference type="InterPro" id="IPR038490">
    <property type="entry name" value="Gingipain_propep_sf"/>
</dbReference>
<organism evidence="12">
    <name type="scientific">bioreactor metagenome</name>
    <dbReference type="NCBI Taxonomy" id="1076179"/>
    <lineage>
        <taxon>unclassified sequences</taxon>
        <taxon>metagenomes</taxon>
        <taxon>ecological metagenomes</taxon>
    </lineage>
</organism>
<dbReference type="Pfam" id="PF08126">
    <property type="entry name" value="Propeptide_C25"/>
    <property type="match status" value="1"/>
</dbReference>
<dbReference type="EMBL" id="VSSQ01000141">
    <property type="protein sequence ID" value="MPL80733.1"/>
    <property type="molecule type" value="Genomic_DNA"/>
</dbReference>
<evidence type="ECO:0008006" key="13">
    <source>
        <dbReference type="Google" id="ProtNLM"/>
    </source>
</evidence>
<evidence type="ECO:0000256" key="1">
    <source>
        <dbReference type="ARBA" id="ARBA00004613"/>
    </source>
</evidence>
<dbReference type="NCBIfam" id="TIGR04183">
    <property type="entry name" value="Por_Secre_tail"/>
    <property type="match status" value="1"/>
</dbReference>
<feature type="domain" description="Peptidase C25 Ig-like" evidence="9">
    <location>
        <begin position="613"/>
        <end position="663"/>
    </location>
</feature>
<dbReference type="GO" id="GO:0005576">
    <property type="term" value="C:extracellular region"/>
    <property type="evidence" value="ECO:0007669"/>
    <property type="project" value="UniProtKB-SubCell"/>
</dbReference>
<dbReference type="InterPro" id="IPR012600">
    <property type="entry name" value="Propeptide_C25"/>
</dbReference>
<comment type="caution">
    <text evidence="12">The sequence shown here is derived from an EMBL/GenBank/DDBJ whole genome shotgun (WGS) entry which is preliminary data.</text>
</comment>